<dbReference type="AlphaFoldDB" id="A0AAV4QUN8"/>
<evidence type="ECO:0000313" key="1">
    <source>
        <dbReference type="EMBL" id="GIY13185.1"/>
    </source>
</evidence>
<dbReference type="EMBL" id="BPLR01006902">
    <property type="protein sequence ID" value="GIY13185.1"/>
    <property type="molecule type" value="Genomic_DNA"/>
</dbReference>
<protein>
    <submittedName>
        <fullName evidence="1">Uncharacterized protein</fullName>
    </submittedName>
</protein>
<dbReference type="Proteomes" id="UP001054945">
    <property type="component" value="Unassembled WGS sequence"/>
</dbReference>
<reference evidence="1 2" key="1">
    <citation type="submission" date="2021-06" db="EMBL/GenBank/DDBJ databases">
        <title>Caerostris extrusa draft genome.</title>
        <authorList>
            <person name="Kono N."/>
            <person name="Arakawa K."/>
        </authorList>
    </citation>
    <scope>NUCLEOTIDE SEQUENCE [LARGE SCALE GENOMIC DNA]</scope>
</reference>
<name>A0AAV4QUN8_CAEEX</name>
<evidence type="ECO:0000313" key="2">
    <source>
        <dbReference type="Proteomes" id="UP001054945"/>
    </source>
</evidence>
<comment type="caution">
    <text evidence="1">The sequence shown here is derived from an EMBL/GenBank/DDBJ whole genome shotgun (WGS) entry which is preliminary data.</text>
</comment>
<proteinExistence type="predicted"/>
<keyword evidence="2" id="KW-1185">Reference proteome</keyword>
<sequence>MQERVGFHFATTSRNLKPERIHVFLLKLIGKIFQLIDLSHPSQHKKLKCCGFAYRFTNEASEFRNSTRSSKTLKTMSLRWWFKMAATN</sequence>
<organism evidence="1 2">
    <name type="scientific">Caerostris extrusa</name>
    <name type="common">Bark spider</name>
    <name type="synonym">Caerostris bankana</name>
    <dbReference type="NCBI Taxonomy" id="172846"/>
    <lineage>
        <taxon>Eukaryota</taxon>
        <taxon>Metazoa</taxon>
        <taxon>Ecdysozoa</taxon>
        <taxon>Arthropoda</taxon>
        <taxon>Chelicerata</taxon>
        <taxon>Arachnida</taxon>
        <taxon>Araneae</taxon>
        <taxon>Araneomorphae</taxon>
        <taxon>Entelegynae</taxon>
        <taxon>Araneoidea</taxon>
        <taxon>Araneidae</taxon>
        <taxon>Caerostris</taxon>
    </lineage>
</organism>
<accession>A0AAV4QUN8</accession>
<gene>
    <name evidence="1" type="ORF">CEXT_412351</name>
</gene>